<dbReference type="EMBL" id="AAQM03000528">
    <property type="protein sequence ID" value="EPR56722.1"/>
    <property type="molecule type" value="Genomic_DNA"/>
</dbReference>
<reference evidence="2 3" key="2">
    <citation type="submission" date="2013-05" db="EMBL/GenBank/DDBJ databases">
        <authorList>
            <person name="Sibley D."/>
            <person name="Venepally P."/>
            <person name="Karamycheva S."/>
            <person name="Hadjithomas M."/>
            <person name="Khan A."/>
            <person name="Brunk B."/>
            <person name="Roos D."/>
            <person name="Caler E."/>
            <person name="Lorenzi H."/>
        </authorList>
    </citation>
    <scope>NUCLEOTIDE SEQUENCE [LARGE SCALE GENOMIC DNA]</scope>
    <source>
        <strain evidence="2 3">GT1</strain>
    </source>
</reference>
<accession>S7UFY4</accession>
<protein>
    <submittedName>
        <fullName evidence="2">Uncharacterized protein</fullName>
    </submittedName>
</protein>
<evidence type="ECO:0000313" key="3">
    <source>
        <dbReference type="Proteomes" id="UP000005641"/>
    </source>
</evidence>
<organism evidence="2 3">
    <name type="scientific">Toxoplasma gondii (strain ATCC 50853 / GT1)</name>
    <dbReference type="NCBI Taxonomy" id="507601"/>
    <lineage>
        <taxon>Eukaryota</taxon>
        <taxon>Sar</taxon>
        <taxon>Alveolata</taxon>
        <taxon>Apicomplexa</taxon>
        <taxon>Conoidasida</taxon>
        <taxon>Coccidia</taxon>
        <taxon>Eucoccidiorida</taxon>
        <taxon>Eimeriorina</taxon>
        <taxon>Sarcocystidae</taxon>
        <taxon>Toxoplasma</taxon>
    </lineage>
</organism>
<evidence type="ECO:0000313" key="2">
    <source>
        <dbReference type="EMBL" id="EPR56722.1"/>
    </source>
</evidence>
<dbReference type="VEuPathDB" id="ToxoDB:TGGT1_411680"/>
<proteinExistence type="predicted"/>
<name>S7UFY4_TOXGG</name>
<feature type="region of interest" description="Disordered" evidence="1">
    <location>
        <begin position="1"/>
        <end position="85"/>
    </location>
</feature>
<dbReference type="AlphaFoldDB" id="S7UFY4"/>
<dbReference type="Proteomes" id="UP000005641">
    <property type="component" value="Unassembled WGS sequence"/>
</dbReference>
<comment type="caution">
    <text evidence="2">The sequence shown here is derived from an EMBL/GenBank/DDBJ whole genome shotgun (WGS) entry which is preliminary data.</text>
</comment>
<evidence type="ECO:0000256" key="1">
    <source>
        <dbReference type="SAM" id="MobiDB-lite"/>
    </source>
</evidence>
<gene>
    <name evidence="2" type="ORF">TGGT1_411680</name>
</gene>
<sequence>MVAAHTHAIATVQNPIRSQSPRPPYRSPVVTSSGPERPATVHLTALPVASAHTSPTVSNKRQDRRRQLQTRGMLPSHSGRENNKVLLRNRCEHTRVRRQSGRADCRG</sequence>
<reference evidence="2 3" key="1">
    <citation type="submission" date="2006-05" db="EMBL/GenBank/DDBJ databases">
        <authorList>
            <person name="Paulsen I."/>
        </authorList>
    </citation>
    <scope>NUCLEOTIDE SEQUENCE [LARGE SCALE GENOMIC DNA]</scope>
    <source>
        <strain evidence="2 3">GT1</strain>
    </source>
</reference>